<name>A0ABN1JWP4_9BURK</name>
<feature type="transmembrane region" description="Helical" evidence="2">
    <location>
        <begin position="79"/>
        <end position="99"/>
    </location>
</feature>
<feature type="transmembrane region" description="Helical" evidence="2">
    <location>
        <begin position="53"/>
        <end position="73"/>
    </location>
</feature>
<evidence type="ECO:0008006" key="5">
    <source>
        <dbReference type="Google" id="ProtNLM"/>
    </source>
</evidence>
<evidence type="ECO:0000256" key="1">
    <source>
        <dbReference type="SAM" id="MobiDB-lite"/>
    </source>
</evidence>
<accession>A0ABN1JWP4</accession>
<protein>
    <recommendedName>
        <fullName evidence="5">Bacteriocin</fullName>
    </recommendedName>
</protein>
<evidence type="ECO:0000313" key="4">
    <source>
        <dbReference type="Proteomes" id="UP001500279"/>
    </source>
</evidence>
<feature type="region of interest" description="Disordered" evidence="1">
    <location>
        <begin position="1"/>
        <end position="47"/>
    </location>
</feature>
<keyword evidence="2" id="KW-1133">Transmembrane helix</keyword>
<evidence type="ECO:0000313" key="3">
    <source>
        <dbReference type="EMBL" id="GAA0748101.1"/>
    </source>
</evidence>
<evidence type="ECO:0000256" key="2">
    <source>
        <dbReference type="SAM" id="Phobius"/>
    </source>
</evidence>
<keyword evidence="4" id="KW-1185">Reference proteome</keyword>
<proteinExistence type="predicted"/>
<comment type="caution">
    <text evidence="3">The sequence shown here is derived from an EMBL/GenBank/DDBJ whole genome shotgun (WGS) entry which is preliminary data.</text>
</comment>
<gene>
    <name evidence="3" type="ORF">GCM10009107_17170</name>
</gene>
<sequence length="105" mass="9662">MKPSATAAPDSAGADKDLAEQARPGHGIPSQDPDPSAQMPLGPQEAAREAKSVLVAGGVVAGMAAGAAVGVAVAGPVGVVAGATLGAVAGALGGAAAGAEREADV</sequence>
<keyword evidence="2" id="KW-0812">Transmembrane</keyword>
<organism evidence="3 4">
    <name type="scientific">Ideonella azotifigens</name>
    <dbReference type="NCBI Taxonomy" id="513160"/>
    <lineage>
        <taxon>Bacteria</taxon>
        <taxon>Pseudomonadati</taxon>
        <taxon>Pseudomonadota</taxon>
        <taxon>Betaproteobacteria</taxon>
        <taxon>Burkholderiales</taxon>
        <taxon>Sphaerotilaceae</taxon>
        <taxon>Ideonella</taxon>
    </lineage>
</organism>
<dbReference type="EMBL" id="BAAAEW010000008">
    <property type="protein sequence ID" value="GAA0748101.1"/>
    <property type="molecule type" value="Genomic_DNA"/>
</dbReference>
<dbReference type="Proteomes" id="UP001500279">
    <property type="component" value="Unassembled WGS sequence"/>
</dbReference>
<reference evidence="3 4" key="1">
    <citation type="journal article" date="2019" name="Int. J. Syst. Evol. Microbiol.">
        <title>The Global Catalogue of Microorganisms (GCM) 10K type strain sequencing project: providing services to taxonomists for standard genome sequencing and annotation.</title>
        <authorList>
            <consortium name="The Broad Institute Genomics Platform"/>
            <consortium name="The Broad Institute Genome Sequencing Center for Infectious Disease"/>
            <person name="Wu L."/>
            <person name="Ma J."/>
        </authorList>
    </citation>
    <scope>NUCLEOTIDE SEQUENCE [LARGE SCALE GENOMIC DNA]</scope>
    <source>
        <strain evidence="3 4">JCM 15503</strain>
    </source>
</reference>
<keyword evidence="2" id="KW-0472">Membrane</keyword>
<dbReference type="RefSeq" id="WP_231011278.1">
    <property type="nucleotide sequence ID" value="NZ_BAAAEW010000008.1"/>
</dbReference>